<evidence type="ECO:0000256" key="1">
    <source>
        <dbReference type="SAM" id="Phobius"/>
    </source>
</evidence>
<dbReference type="RefSeq" id="WP_108991444.1">
    <property type="nucleotide sequence ID" value="NZ_BDQX01000036.1"/>
</dbReference>
<keyword evidence="3" id="KW-1185">Reference proteome</keyword>
<feature type="transmembrane region" description="Helical" evidence="1">
    <location>
        <begin position="39"/>
        <end position="63"/>
    </location>
</feature>
<feature type="transmembrane region" description="Helical" evidence="1">
    <location>
        <begin position="224"/>
        <end position="246"/>
    </location>
</feature>
<organism evidence="2 3">
    <name type="scientific">Paenibacillus agaridevorans</name>
    <dbReference type="NCBI Taxonomy" id="171404"/>
    <lineage>
        <taxon>Bacteria</taxon>
        <taxon>Bacillati</taxon>
        <taxon>Bacillota</taxon>
        <taxon>Bacilli</taxon>
        <taxon>Bacillales</taxon>
        <taxon>Paenibacillaceae</taxon>
        <taxon>Paenibacillus</taxon>
    </lineage>
</organism>
<protein>
    <submittedName>
        <fullName evidence="2">Uncharacterized protein</fullName>
    </submittedName>
</protein>
<dbReference type="AlphaFoldDB" id="A0A2R5ERM2"/>
<keyword evidence="1" id="KW-0472">Membrane</keyword>
<accession>A0A2R5ERM2</accession>
<comment type="caution">
    <text evidence="2">The sequence shown here is derived from an EMBL/GenBank/DDBJ whole genome shotgun (WGS) entry which is preliminary data.</text>
</comment>
<evidence type="ECO:0000313" key="2">
    <source>
        <dbReference type="EMBL" id="GBG06041.1"/>
    </source>
</evidence>
<dbReference type="Proteomes" id="UP000245202">
    <property type="component" value="Unassembled WGS sequence"/>
</dbReference>
<keyword evidence="1" id="KW-1133">Transmembrane helix</keyword>
<feature type="transmembrane region" description="Helical" evidence="1">
    <location>
        <begin position="167"/>
        <end position="186"/>
    </location>
</feature>
<feature type="transmembrane region" description="Helical" evidence="1">
    <location>
        <begin position="136"/>
        <end position="160"/>
    </location>
</feature>
<keyword evidence="1" id="KW-0812">Transmembrane</keyword>
<sequence length="256" mass="28464">MIKLLKYDWKRNSNSIFAATVILILAQTVLTVVGEIKDWVTLTTYIVSIVLYVFAGFLAFLMVCQTYNANLKAYSRRLLPLPSLYTVASPILLLLASMAFLLVLFLLHEFAFVTWFGLDETILSPIREQLELKLTLSFLIGFVWLTVSATVFVFFCITFARTFEGKIGTWLGILMFIGLAVVLGWLDELVHSNSSSGNVPFGITGFSMADTPSGDGLTVTVTGIQGISIISFLIEIATCVTLLFGIRYMMNHKIKL</sequence>
<gene>
    <name evidence="2" type="ORF">PAT3040_00534</name>
</gene>
<feature type="transmembrane region" description="Helical" evidence="1">
    <location>
        <begin position="12"/>
        <end position="33"/>
    </location>
</feature>
<feature type="transmembrane region" description="Helical" evidence="1">
    <location>
        <begin position="84"/>
        <end position="116"/>
    </location>
</feature>
<reference evidence="2 3" key="1">
    <citation type="submission" date="2017-08" db="EMBL/GenBank/DDBJ databases">
        <title>Substantial Increase in Enzyme Production by Combined Drug-Resistance Mutations in Paenibacillus agaridevorans.</title>
        <authorList>
            <person name="Tanaka Y."/>
            <person name="Funane K."/>
            <person name="Hosaka T."/>
            <person name="Shiwa Y."/>
            <person name="Fujita N."/>
            <person name="Miyazaki T."/>
            <person name="Yoshikawa H."/>
            <person name="Murakami K."/>
            <person name="Kasahara K."/>
            <person name="Inaoka T."/>
            <person name="Hiraga Y."/>
            <person name="Ochi K."/>
        </authorList>
    </citation>
    <scope>NUCLEOTIDE SEQUENCE [LARGE SCALE GENOMIC DNA]</scope>
    <source>
        <strain evidence="2 3">T-3040</strain>
    </source>
</reference>
<name>A0A2R5ERM2_9BACL</name>
<evidence type="ECO:0000313" key="3">
    <source>
        <dbReference type="Proteomes" id="UP000245202"/>
    </source>
</evidence>
<proteinExistence type="predicted"/>
<dbReference type="EMBL" id="BDQX01000036">
    <property type="protein sequence ID" value="GBG06041.1"/>
    <property type="molecule type" value="Genomic_DNA"/>
</dbReference>